<feature type="binding site" evidence="9">
    <location>
        <position position="89"/>
    </location>
    <ligand>
        <name>Zn(2+)</name>
        <dbReference type="ChEBI" id="CHEBI:29105"/>
        <label>1</label>
    </ligand>
</feature>
<dbReference type="InterPro" id="IPR002933">
    <property type="entry name" value="Peptidase_M20"/>
</dbReference>
<feature type="active site" description="Proton acceptor" evidence="8">
    <location>
        <position position="186"/>
    </location>
</feature>
<evidence type="ECO:0000256" key="9">
    <source>
        <dbReference type="PIRSR" id="PIRSR037215-2"/>
    </source>
</evidence>
<dbReference type="PIRSF" id="PIRSF037215">
    <property type="entry name" value="Peptidase_M20B"/>
    <property type="match status" value="1"/>
</dbReference>
<feature type="binding site" evidence="9">
    <location>
        <position position="152"/>
    </location>
    <ligand>
        <name>Zn(2+)</name>
        <dbReference type="ChEBI" id="CHEBI:29105"/>
        <label>2</label>
    </ligand>
</feature>
<dbReference type="GO" id="GO:0008270">
    <property type="term" value="F:zinc ion binding"/>
    <property type="evidence" value="ECO:0007669"/>
    <property type="project" value="InterPro"/>
</dbReference>
<accession>A0A081C4E6</accession>
<dbReference type="NCBIfam" id="NF003976">
    <property type="entry name" value="PRK05469.1"/>
    <property type="match status" value="1"/>
</dbReference>
<dbReference type="HOGENOM" id="CLU_053676_0_0_0"/>
<dbReference type="STRING" id="1499967.U27_06436"/>
<keyword evidence="4" id="KW-0378">Hydrolase</keyword>
<feature type="binding site" evidence="9">
    <location>
        <position position="152"/>
    </location>
    <ligand>
        <name>Zn(2+)</name>
        <dbReference type="ChEBI" id="CHEBI:29105"/>
        <label>1</label>
    </ligand>
</feature>
<dbReference type="EC" id="3.4.11.4" evidence="7"/>
<feature type="active site" evidence="8">
    <location>
        <position position="91"/>
    </location>
</feature>
<feature type="binding site" evidence="9">
    <location>
        <position position="208"/>
    </location>
    <ligand>
        <name>Zn(2+)</name>
        <dbReference type="ChEBI" id="CHEBI:29105"/>
        <label>1</label>
    </ligand>
</feature>
<name>A0A081C4E6_VECG1</name>
<dbReference type="Gene3D" id="3.40.630.10">
    <property type="entry name" value="Zn peptidases"/>
    <property type="match status" value="1"/>
</dbReference>
<evidence type="ECO:0000313" key="12">
    <source>
        <dbReference type="Proteomes" id="UP000030661"/>
    </source>
</evidence>
<keyword evidence="3 9" id="KW-0479">Metal-binding</keyword>
<keyword evidence="2" id="KW-0645">Protease</keyword>
<dbReference type="Pfam" id="PF01546">
    <property type="entry name" value="Peptidase_M20"/>
    <property type="match status" value="1"/>
</dbReference>
<dbReference type="PANTHER" id="PTHR42994:SF1">
    <property type="entry name" value="PEPTIDASE T"/>
    <property type="match status" value="1"/>
</dbReference>
<dbReference type="InterPro" id="IPR036264">
    <property type="entry name" value="Bact_exopeptidase_dim_dom"/>
</dbReference>
<protein>
    <recommendedName>
        <fullName evidence="7">Peptidase T</fullName>
        <ecNumber evidence="7">3.4.11.4</ecNumber>
    </recommendedName>
</protein>
<keyword evidence="12" id="KW-1185">Reference proteome</keyword>
<evidence type="ECO:0000256" key="5">
    <source>
        <dbReference type="ARBA" id="ARBA00022833"/>
    </source>
</evidence>
<dbReference type="GO" id="GO:0006518">
    <property type="term" value="P:peptide metabolic process"/>
    <property type="evidence" value="ECO:0007669"/>
    <property type="project" value="InterPro"/>
</dbReference>
<keyword evidence="5 9" id="KW-0862">Zinc</keyword>
<dbReference type="GO" id="GO:0006508">
    <property type="term" value="P:proteolysis"/>
    <property type="evidence" value="ECO:0007669"/>
    <property type="project" value="UniProtKB-UniRule"/>
</dbReference>
<dbReference type="eggNOG" id="COG2195">
    <property type="taxonomic scope" value="Bacteria"/>
</dbReference>
<dbReference type="PANTHER" id="PTHR42994">
    <property type="entry name" value="PEPTIDASE T"/>
    <property type="match status" value="1"/>
</dbReference>
<dbReference type="SUPFAM" id="SSF53187">
    <property type="entry name" value="Zn-dependent exopeptidases"/>
    <property type="match status" value="1"/>
</dbReference>
<dbReference type="AlphaFoldDB" id="A0A081C4E6"/>
<proteinExistence type="inferred from homology"/>
<evidence type="ECO:0000256" key="8">
    <source>
        <dbReference type="PIRSR" id="PIRSR037215-1"/>
    </source>
</evidence>
<evidence type="ECO:0000256" key="4">
    <source>
        <dbReference type="ARBA" id="ARBA00022801"/>
    </source>
</evidence>
<dbReference type="Pfam" id="PF07687">
    <property type="entry name" value="M20_dimer"/>
    <property type="match status" value="1"/>
</dbReference>
<dbReference type="NCBIfam" id="NF009920">
    <property type="entry name" value="PRK13381.1"/>
    <property type="match status" value="1"/>
</dbReference>
<dbReference type="InterPro" id="IPR011650">
    <property type="entry name" value="Peptidase_M20_dimer"/>
</dbReference>
<dbReference type="Gene3D" id="3.30.70.360">
    <property type="match status" value="1"/>
</dbReference>
<evidence type="ECO:0000256" key="3">
    <source>
        <dbReference type="ARBA" id="ARBA00022723"/>
    </source>
</evidence>
<keyword evidence="6" id="KW-0482">Metalloprotease</keyword>
<evidence type="ECO:0000259" key="10">
    <source>
        <dbReference type="Pfam" id="PF07687"/>
    </source>
</evidence>
<comment type="cofactor">
    <cofactor evidence="9">
        <name>Zn(2+)</name>
        <dbReference type="ChEBI" id="CHEBI:29105"/>
    </cofactor>
    <text evidence="9">Binds 2 Zn(2+) ions per subunit.</text>
</comment>
<dbReference type="GO" id="GO:0008237">
    <property type="term" value="F:metallopeptidase activity"/>
    <property type="evidence" value="ECO:0007669"/>
    <property type="project" value="UniProtKB-KW"/>
</dbReference>
<feature type="binding site" evidence="9">
    <location>
        <position position="390"/>
    </location>
    <ligand>
        <name>Zn(2+)</name>
        <dbReference type="ChEBI" id="CHEBI:29105"/>
        <label>2</label>
    </ligand>
</feature>
<dbReference type="PROSITE" id="PS00759">
    <property type="entry name" value="ARGE_DAPE_CPG2_2"/>
    <property type="match status" value="1"/>
</dbReference>
<dbReference type="Proteomes" id="UP000030661">
    <property type="component" value="Unassembled WGS sequence"/>
</dbReference>
<reference evidence="11" key="1">
    <citation type="journal article" date="2015" name="PeerJ">
        <title>First genomic representation of candidate bacterial phylum KSB3 points to enhanced environmental sensing as a trigger of wastewater bulking.</title>
        <authorList>
            <person name="Sekiguchi Y."/>
            <person name="Ohashi A."/>
            <person name="Parks D.H."/>
            <person name="Yamauchi T."/>
            <person name="Tyson G.W."/>
            <person name="Hugenholtz P."/>
        </authorList>
    </citation>
    <scope>NUCLEOTIDE SEQUENCE [LARGE SCALE GENOMIC DNA]</scope>
</reference>
<feature type="domain" description="Peptidase M20 dimerisation" evidence="10">
    <location>
        <begin position="222"/>
        <end position="312"/>
    </location>
</feature>
<evidence type="ECO:0000256" key="6">
    <source>
        <dbReference type="ARBA" id="ARBA00023049"/>
    </source>
</evidence>
<dbReference type="SUPFAM" id="SSF55031">
    <property type="entry name" value="Bacterial exopeptidase dimerisation domain"/>
    <property type="match status" value="1"/>
</dbReference>
<comment type="similarity">
    <text evidence="1">Belongs to the peptidase M20B family.</text>
</comment>
<evidence type="ECO:0000256" key="1">
    <source>
        <dbReference type="ARBA" id="ARBA00009692"/>
    </source>
</evidence>
<evidence type="ECO:0000313" key="11">
    <source>
        <dbReference type="EMBL" id="GAK59451.1"/>
    </source>
</evidence>
<feature type="binding site" evidence="9">
    <location>
        <position position="187"/>
    </location>
    <ligand>
        <name>Zn(2+)</name>
        <dbReference type="ChEBI" id="CHEBI:29105"/>
        <label>2</label>
    </ligand>
</feature>
<organism evidence="11">
    <name type="scientific">Vecturithrix granuli</name>
    <dbReference type="NCBI Taxonomy" id="1499967"/>
    <lineage>
        <taxon>Bacteria</taxon>
        <taxon>Candidatus Moduliflexota</taxon>
        <taxon>Candidatus Vecturitrichia</taxon>
        <taxon>Candidatus Vecturitrichales</taxon>
        <taxon>Candidatus Vecturitrichaceae</taxon>
        <taxon>Candidatus Vecturithrix</taxon>
    </lineage>
</organism>
<dbReference type="GO" id="GO:0045148">
    <property type="term" value="F:tripeptide aminopeptidase activity"/>
    <property type="evidence" value="ECO:0007669"/>
    <property type="project" value="UniProtKB-UniRule"/>
</dbReference>
<dbReference type="NCBIfam" id="TIGR01882">
    <property type="entry name" value="peptidase-T"/>
    <property type="match status" value="1"/>
</dbReference>
<evidence type="ECO:0000256" key="7">
    <source>
        <dbReference type="NCBIfam" id="TIGR01882"/>
    </source>
</evidence>
<dbReference type="EMBL" id="DF820470">
    <property type="protein sequence ID" value="GAK59451.1"/>
    <property type="molecule type" value="Genomic_DNA"/>
</dbReference>
<dbReference type="InterPro" id="IPR010161">
    <property type="entry name" value="Peptidase_M20B"/>
</dbReference>
<evidence type="ECO:0000256" key="2">
    <source>
        <dbReference type="ARBA" id="ARBA00022670"/>
    </source>
</evidence>
<dbReference type="InterPro" id="IPR001261">
    <property type="entry name" value="ArgE/DapE_CS"/>
</dbReference>
<sequence length="419" mass="47340">MIINSIIQEFLRNEARERFLRYVQIETTSDENSGTHPSSETQWNLARMVKEELEALRLQDVVLDEYCYVYGTLPTSEGVTAPPITFCAHLDTSSSESGKQVKPVLHERYDGGIITFPDNSDLQLSPENSPELKKYLRQTIITASGTTLLGADDKAGIAEIMATLAALQQFKDFSHPELRIVFTPDEEIGEGTLHIKKEKLGRYGYTLDGGDMGELEDECFDALRATLTFHGVNVHPGTAKNRMINAAAIAARFVAMLPEYETPEHTEIREGFYHLTRINGEENLAEIRFILRDFEPAANLKRAELLQHLIQVFEFKYPGLRIELHLKEQYKNMREVLQKYPEVTSKAEQAIEMAGVELIKKAIRGGTDGSRFSFQGMPTPNIFTGGLLAHSKKEWIPEIALQKAAEVILYVCELWTKNE</sequence>
<gene>
    <name evidence="11" type="ORF">U27_06436</name>
</gene>